<protein>
    <recommendedName>
        <fullName evidence="11">GPR158/179 extracellular domain-containing protein</fullName>
    </recommendedName>
</protein>
<evidence type="ECO:0000259" key="11">
    <source>
        <dbReference type="Pfam" id="PF22572"/>
    </source>
</evidence>
<comment type="similarity">
    <text evidence="2">Belongs to the G-protein coupled receptor 3 family.</text>
</comment>
<sequence>MASSVRSVAVAVILLAFMGHLDGQGKFSWMWYDHFDEIDDHMATINEHNCMSKSREELVLRPDTVAQLPVYNQLLDRIWYANRTSLIHLHNMALNRAFFYSYILQKMNDSSSFYIQPSWIYMYMSAVADVNANPYMINGSAALFDQHTYYPNWYDTVPFNNTLPLFGPKAWRWDDWQDQDNYLREPTRRVAQVADLGAGMGMNYTHPMFKMNPWYTKWLPDLRADMDSLTKFTYYIGVKYSNDTGRFTKDEFESFPFFGPSSPSAQETDERMLPVIFTQPYYDCGRSNQWIVSAVSPIVDYMPRYSNWTHLRRQRFVGVSVMDTYFLELDFNACGVSAGNPGPSYLSGIHRCRKTTGCKHKMGYGFRRGGYICHCKPGWRYPMDIMLPFQGDNLEQATDTEYEVGFQCTPVDFRQVLPNIENLEGVNIEGGSNLLTSGGVQLDTNRRLVNPAFRTRNLRSINDKEAWMPHRPPVKIPVGVHADTAAAHDRKPVTRAQIEAAHKRRVETKATKRADKWKKLTNKTDHTYSRRRKRSAVFDQKAFDRMMRIMRHKDAVTKDNCHTMATHNLILAGDVAYGVHKQFESEFRTALRLSHFLSNFLQNTDPAENFGNLRGGGRLHQEHLFGEVIANVMGNFKVYSSGVYFDRYMFENQDGTKREFFGPWAYRKDGGFYAIDTAGLSTRYVDEEWFQKVKGRWATNFFGLKTYKMRSYIRSDPQGTSSIRHEHFPMRYKAPEYESGYWTRPHFKCDGKVDAWVVTYVTPFFGLDRLKLKLQGVVTVDVPLNLLELNQCPQGFGVANAFKNTARCDYESTWCRPQTGFKFMRGAYRCDCRQGFEYHHLDGKFWIEGSLVELEYEKKVRGLFSRYDELRCRISAASQLPVSTVLLVAGLVLAWFAQ</sequence>
<evidence type="ECO:0000256" key="8">
    <source>
        <dbReference type="ARBA" id="ARBA00023224"/>
    </source>
</evidence>
<comment type="caution">
    <text evidence="12">The sequence shown here is derived from an EMBL/GenBank/DDBJ whole genome shotgun (WGS) entry which is preliminary data.</text>
</comment>
<dbReference type="GO" id="GO:0005886">
    <property type="term" value="C:plasma membrane"/>
    <property type="evidence" value="ECO:0007669"/>
    <property type="project" value="UniProtKB-SubCell"/>
</dbReference>
<dbReference type="Proteomes" id="UP001519460">
    <property type="component" value="Unassembled WGS sequence"/>
</dbReference>
<feature type="signal peptide" evidence="10">
    <location>
        <begin position="1"/>
        <end position="23"/>
    </location>
</feature>
<dbReference type="EMBL" id="JACVVK020000056">
    <property type="protein sequence ID" value="KAK7497623.1"/>
    <property type="molecule type" value="Genomic_DNA"/>
</dbReference>
<dbReference type="AlphaFoldDB" id="A0ABD0LEI0"/>
<feature type="domain" description="GPR158/179 extracellular" evidence="11">
    <location>
        <begin position="277"/>
        <end position="379"/>
    </location>
</feature>
<dbReference type="InterPro" id="IPR054714">
    <property type="entry name" value="GPR158_179_extracellular"/>
</dbReference>
<keyword evidence="8" id="KW-0807">Transducer</keyword>
<dbReference type="PANTHER" id="PTHR32546">
    <property type="entry name" value="G-PROTEIN COUPLED RECEPTOR 158-RELATED"/>
    <property type="match status" value="1"/>
</dbReference>
<evidence type="ECO:0000313" key="12">
    <source>
        <dbReference type="EMBL" id="KAK7497623.1"/>
    </source>
</evidence>
<keyword evidence="9" id="KW-0472">Membrane</keyword>
<name>A0ABD0LEI0_9CAEN</name>
<organism evidence="12 13">
    <name type="scientific">Batillaria attramentaria</name>
    <dbReference type="NCBI Taxonomy" id="370345"/>
    <lineage>
        <taxon>Eukaryota</taxon>
        <taxon>Metazoa</taxon>
        <taxon>Spiralia</taxon>
        <taxon>Lophotrochozoa</taxon>
        <taxon>Mollusca</taxon>
        <taxon>Gastropoda</taxon>
        <taxon>Caenogastropoda</taxon>
        <taxon>Sorbeoconcha</taxon>
        <taxon>Cerithioidea</taxon>
        <taxon>Batillariidae</taxon>
        <taxon>Batillaria</taxon>
    </lineage>
</organism>
<keyword evidence="5" id="KW-0297">G-protein coupled receptor</keyword>
<gene>
    <name evidence="12" type="ORF">BaRGS_00011018</name>
</gene>
<feature type="domain" description="GPR158/179 extracellular" evidence="11">
    <location>
        <begin position="742"/>
        <end position="836"/>
    </location>
</feature>
<evidence type="ECO:0000256" key="4">
    <source>
        <dbReference type="ARBA" id="ARBA00022729"/>
    </source>
</evidence>
<dbReference type="Gene3D" id="3.30.450.20">
    <property type="entry name" value="PAS domain"/>
    <property type="match status" value="2"/>
</dbReference>
<dbReference type="GO" id="GO:0004930">
    <property type="term" value="F:G protein-coupled receptor activity"/>
    <property type="evidence" value="ECO:0007669"/>
    <property type="project" value="UniProtKB-KW"/>
</dbReference>
<keyword evidence="9" id="KW-1133">Transmembrane helix</keyword>
<reference evidence="12 13" key="1">
    <citation type="journal article" date="2023" name="Sci. Data">
        <title>Genome assembly of the Korean intertidal mud-creeper Batillaria attramentaria.</title>
        <authorList>
            <person name="Patra A.K."/>
            <person name="Ho P.T."/>
            <person name="Jun S."/>
            <person name="Lee S.J."/>
            <person name="Kim Y."/>
            <person name="Won Y.J."/>
        </authorList>
    </citation>
    <scope>NUCLEOTIDE SEQUENCE [LARGE SCALE GENOMIC DNA]</scope>
    <source>
        <strain evidence="12">Wonlab-2016</strain>
    </source>
</reference>
<keyword evidence="9" id="KW-0812">Transmembrane</keyword>
<dbReference type="InterPro" id="IPR043458">
    <property type="entry name" value="GPR158/179"/>
</dbReference>
<evidence type="ECO:0000256" key="6">
    <source>
        <dbReference type="ARBA" id="ARBA00023170"/>
    </source>
</evidence>
<evidence type="ECO:0000313" key="13">
    <source>
        <dbReference type="Proteomes" id="UP001519460"/>
    </source>
</evidence>
<dbReference type="Pfam" id="PF22572">
    <property type="entry name" value="GPR158_179_EC"/>
    <property type="match status" value="2"/>
</dbReference>
<evidence type="ECO:0000256" key="9">
    <source>
        <dbReference type="SAM" id="Phobius"/>
    </source>
</evidence>
<keyword evidence="6" id="KW-0675">Receptor</keyword>
<keyword evidence="4 10" id="KW-0732">Signal</keyword>
<evidence type="ECO:0000256" key="10">
    <source>
        <dbReference type="SAM" id="SignalP"/>
    </source>
</evidence>
<evidence type="ECO:0000256" key="7">
    <source>
        <dbReference type="ARBA" id="ARBA00023180"/>
    </source>
</evidence>
<evidence type="ECO:0000256" key="2">
    <source>
        <dbReference type="ARBA" id="ARBA00007242"/>
    </source>
</evidence>
<dbReference type="PANTHER" id="PTHR32546:SF25">
    <property type="entry name" value="MIP05539P"/>
    <property type="match status" value="1"/>
</dbReference>
<feature type="chain" id="PRO_5044792595" description="GPR158/179 extracellular domain-containing protein" evidence="10">
    <location>
        <begin position="24"/>
        <end position="898"/>
    </location>
</feature>
<keyword evidence="13" id="KW-1185">Reference proteome</keyword>
<comment type="subcellular location">
    <subcellularLocation>
        <location evidence="1">Cell membrane</location>
        <topology evidence="1">Multi-pass membrane protein</topology>
    </subcellularLocation>
</comment>
<evidence type="ECO:0000256" key="3">
    <source>
        <dbReference type="ARBA" id="ARBA00022475"/>
    </source>
</evidence>
<feature type="transmembrane region" description="Helical" evidence="9">
    <location>
        <begin position="880"/>
        <end position="897"/>
    </location>
</feature>
<evidence type="ECO:0000256" key="1">
    <source>
        <dbReference type="ARBA" id="ARBA00004651"/>
    </source>
</evidence>
<keyword evidence="7" id="KW-0325">Glycoprotein</keyword>
<evidence type="ECO:0000256" key="5">
    <source>
        <dbReference type="ARBA" id="ARBA00023040"/>
    </source>
</evidence>
<proteinExistence type="inferred from homology"/>
<keyword evidence="3" id="KW-1003">Cell membrane</keyword>
<accession>A0ABD0LEI0</accession>